<evidence type="ECO:0000256" key="4">
    <source>
        <dbReference type="ARBA" id="ARBA00023172"/>
    </source>
</evidence>
<geneLocation type="plasmid" evidence="7 8">
    <name>unnamed2</name>
</geneLocation>
<protein>
    <submittedName>
        <fullName evidence="7">Tn3 family transposase</fullName>
    </submittedName>
</protein>
<dbReference type="InterPro" id="IPR002513">
    <property type="entry name" value="Tn3_Tnp_DDE_dom"/>
</dbReference>
<accession>A0A974PUM3</accession>
<evidence type="ECO:0000256" key="2">
    <source>
        <dbReference type="ARBA" id="ARBA00022578"/>
    </source>
</evidence>
<keyword evidence="4" id="KW-0233">DNA recombination</keyword>
<dbReference type="NCBIfam" id="NF033527">
    <property type="entry name" value="transpos_Tn3"/>
    <property type="match status" value="1"/>
</dbReference>
<comment type="similarity">
    <text evidence="1">Belongs to the transposase 7 family.</text>
</comment>
<dbReference type="InterPro" id="IPR025296">
    <property type="entry name" value="DUF4158"/>
</dbReference>
<evidence type="ECO:0000256" key="1">
    <source>
        <dbReference type="ARBA" id="ARBA00009402"/>
    </source>
</evidence>
<dbReference type="GO" id="GO:0003677">
    <property type="term" value="F:DNA binding"/>
    <property type="evidence" value="ECO:0007669"/>
    <property type="project" value="UniProtKB-KW"/>
</dbReference>
<dbReference type="InterPro" id="IPR047653">
    <property type="entry name" value="Tn3-like_transpos"/>
</dbReference>
<dbReference type="AlphaFoldDB" id="A0A974PUM3"/>
<feature type="domain" description="DUF4158" evidence="6">
    <location>
        <begin position="6"/>
        <end position="169"/>
    </location>
</feature>
<dbReference type="RefSeq" id="WP_203197003.1">
    <property type="nucleotide sequence ID" value="NZ_CP063364.1"/>
</dbReference>
<name>A0A974PUM3_9HYPH</name>
<dbReference type="Pfam" id="PF13700">
    <property type="entry name" value="DUF4158"/>
    <property type="match status" value="1"/>
</dbReference>
<keyword evidence="8" id="KW-1185">Reference proteome</keyword>
<keyword evidence="3" id="KW-0238">DNA-binding</keyword>
<evidence type="ECO:0000256" key="3">
    <source>
        <dbReference type="ARBA" id="ARBA00023125"/>
    </source>
</evidence>
<dbReference type="KEGG" id="xdi:EZH22_30830"/>
<evidence type="ECO:0000259" key="5">
    <source>
        <dbReference type="Pfam" id="PF01526"/>
    </source>
</evidence>
<organism evidence="7 8">
    <name type="scientific">Xanthobacter dioxanivorans</name>
    <dbReference type="NCBI Taxonomy" id="2528964"/>
    <lineage>
        <taxon>Bacteria</taxon>
        <taxon>Pseudomonadati</taxon>
        <taxon>Pseudomonadota</taxon>
        <taxon>Alphaproteobacteria</taxon>
        <taxon>Hyphomicrobiales</taxon>
        <taxon>Xanthobacteraceae</taxon>
        <taxon>Xanthobacter</taxon>
    </lineage>
</organism>
<keyword evidence="2" id="KW-0815">Transposition</keyword>
<evidence type="ECO:0000259" key="6">
    <source>
        <dbReference type="Pfam" id="PF13700"/>
    </source>
</evidence>
<evidence type="ECO:0000313" key="7">
    <source>
        <dbReference type="EMBL" id="QRG10123.1"/>
    </source>
</evidence>
<proteinExistence type="inferred from homology"/>
<dbReference type="GO" id="GO:0004803">
    <property type="term" value="F:transposase activity"/>
    <property type="evidence" value="ECO:0007669"/>
    <property type="project" value="InterPro"/>
</dbReference>
<dbReference type="GO" id="GO:0006313">
    <property type="term" value="P:DNA transposition"/>
    <property type="evidence" value="ECO:0007669"/>
    <property type="project" value="InterPro"/>
</dbReference>
<dbReference type="Proteomes" id="UP000596427">
    <property type="component" value="Plasmid unnamed2"/>
</dbReference>
<reference evidence="7 8" key="1">
    <citation type="submission" date="2020-10" db="EMBL/GenBank/DDBJ databases">
        <title>Degradation of 1,4-Dioxane by Xanthobacter sp. YN2, via a Novel Group-2 Soluble Di-Iron Monooxygenase.</title>
        <authorList>
            <person name="Ma F."/>
            <person name="Wang Y."/>
            <person name="Yang J."/>
            <person name="Guo H."/>
            <person name="Su D."/>
            <person name="Yu L."/>
        </authorList>
    </citation>
    <scope>NUCLEOTIDE SEQUENCE [LARGE SCALE GENOMIC DNA]</scope>
    <source>
        <strain evidence="7 8">YN2</strain>
        <plasmid evidence="7 8">unnamed2</plasmid>
    </source>
</reference>
<keyword evidence="7" id="KW-0614">Plasmid</keyword>
<gene>
    <name evidence="7" type="ORF">EZH22_30830</name>
</gene>
<dbReference type="EMBL" id="CP063364">
    <property type="protein sequence ID" value="QRG10123.1"/>
    <property type="molecule type" value="Genomic_DNA"/>
</dbReference>
<evidence type="ECO:0000313" key="8">
    <source>
        <dbReference type="Proteomes" id="UP000596427"/>
    </source>
</evidence>
<feature type="domain" description="Tn3 transposase DDE" evidence="5">
    <location>
        <begin position="571"/>
        <end position="957"/>
    </location>
</feature>
<sequence>MPRRQILTERQRSALFDLPTDEASLLRHYILSDDDLTHIRERRRARNRFGFALQLCALRYPGRLLSPGELIPQELSRFLAAQLGLSVGDLAEYAAREETRHEHLAALRTIYSYRSFAGRGAQELRDWLATQAEDARSNEDLVRRFVERCRQTQIILPAITTIERLCADALVEAERRIEMRIAERLDQPMRDQLNALLTEMVEGNISRFIWLRKIETGDNSAMANRLLDRLEFLQNLALDPQVLAGVPPHRVARLRRQGERYFTDGLRDIGTDRRLATLAVCAVEWAAATADAIVETHDRIVGKTWQEAKRLCDGRAADARTAVTDTLRAFSGLGMVMLEARDDGTSLEAAIATSPGWTELEKLVATASQLTDTLAADPLAHVTQGFHRFRRYAPRMLRRLDIKAAAVATPLMEAIALVRGKCDPPSLPTAFLRSTSKWNRHLKTQDEGDNRLWEVAVLFHLRDAFRSGDVWLAHSRRYADLKQALVPMAAAQATARLAVPFEAEAWLADRKARMSDGLKRLAKAARTGTLPLGSIEDGVLHMERLTAVAPKDADELILDLYRRMPEVRITDILLDVEAATGFADAFTHLRTGAPCQDKIGLLNVMLAEGLNFGLRKMAEASNTHDYWQLSRLSRWHVDSDAIDQALAMVVAAQGRLPMAQFWGMGTSASSDGQFFPTARQGEAMNLVNAKYGNDPGLKAYTHLSDQFAPFATQLIPATVSEAPYILDGLLMNEAGQRVREQYADTGGFTDHVFATASILGYRFIPHIRDLPSKRLYVFNPAGTPSELRGLVGGRVREDLIVSNWPDILRSAATMVAGIMPPSQLLRKFASYPRQHDLALALREVGRIERTLFIIEWILDADMQRRARIGLNKGEAHHALKNALRIGRQGEIRDRTTEGQHYRLAALNLLAAIIIYWNTVHLGQAVAQRSNAGLPVPLELLSHISPLGWAHILLTGEYRWPKNGSRQSILGR</sequence>
<dbReference type="Pfam" id="PF01526">
    <property type="entry name" value="DDE_Tnp_Tn3"/>
    <property type="match status" value="1"/>
</dbReference>